<organism evidence="3 4">
    <name type="scientific">Sphingorhabdus lutea</name>
    <dbReference type="NCBI Taxonomy" id="1913578"/>
    <lineage>
        <taxon>Bacteria</taxon>
        <taxon>Pseudomonadati</taxon>
        <taxon>Pseudomonadota</taxon>
        <taxon>Alphaproteobacteria</taxon>
        <taxon>Sphingomonadales</taxon>
        <taxon>Sphingomonadaceae</taxon>
        <taxon>Sphingorhabdus</taxon>
    </lineage>
</organism>
<accession>A0A1L3JDE6</accession>
<evidence type="ECO:0000313" key="3">
    <source>
        <dbReference type="EMBL" id="APG63152.1"/>
    </source>
</evidence>
<dbReference type="STRING" id="1913578.LPB140_10525"/>
<feature type="domain" description="AB hydrolase-1" evidence="2">
    <location>
        <begin position="28"/>
        <end position="285"/>
    </location>
</feature>
<evidence type="ECO:0000259" key="2">
    <source>
        <dbReference type="Pfam" id="PF00561"/>
    </source>
</evidence>
<dbReference type="Gene3D" id="3.40.50.1820">
    <property type="entry name" value="alpha/beta hydrolase"/>
    <property type="match status" value="1"/>
</dbReference>
<dbReference type="GO" id="GO:0016787">
    <property type="term" value="F:hydrolase activity"/>
    <property type="evidence" value="ECO:0007669"/>
    <property type="project" value="UniProtKB-KW"/>
</dbReference>
<dbReference type="EMBL" id="CP018154">
    <property type="protein sequence ID" value="APG63152.1"/>
    <property type="molecule type" value="Genomic_DNA"/>
</dbReference>
<protein>
    <submittedName>
        <fullName evidence="3">Alpha/beta hydrolase</fullName>
    </submittedName>
</protein>
<dbReference type="Pfam" id="PF00561">
    <property type="entry name" value="Abhydrolase_1"/>
    <property type="match status" value="1"/>
</dbReference>
<reference evidence="3 4" key="1">
    <citation type="submission" date="2016-11" db="EMBL/GenBank/DDBJ databases">
        <title>Sphingorhabdus sp. LPB0140, isolated from marine environment.</title>
        <authorList>
            <person name="Kim E."/>
            <person name="Yi H."/>
        </authorList>
    </citation>
    <scope>NUCLEOTIDE SEQUENCE [LARGE SCALE GENOMIC DNA]</scope>
    <source>
        <strain evidence="3 4">LPB0140</strain>
    </source>
</reference>
<dbReference type="InterPro" id="IPR000073">
    <property type="entry name" value="AB_hydrolase_1"/>
</dbReference>
<dbReference type="PANTHER" id="PTHR43329">
    <property type="entry name" value="EPOXIDE HYDROLASE"/>
    <property type="match status" value="1"/>
</dbReference>
<keyword evidence="1 3" id="KW-0378">Hydrolase</keyword>
<proteinExistence type="predicted"/>
<dbReference type="PRINTS" id="PR00412">
    <property type="entry name" value="EPOXHYDRLASE"/>
</dbReference>
<name>A0A1L3JDE6_9SPHN</name>
<keyword evidence="4" id="KW-1185">Reference proteome</keyword>
<gene>
    <name evidence="3" type="ORF">LPB140_10525</name>
</gene>
<dbReference type="Proteomes" id="UP000242561">
    <property type="component" value="Chromosome"/>
</dbReference>
<dbReference type="InterPro" id="IPR000639">
    <property type="entry name" value="Epox_hydrolase-like"/>
</dbReference>
<sequence length="298" mass="33626">MDALPQRKIALSTGITLNIAEAGDAQNPPIIFLHGFPESHRTWRHQFNEFSNKYHVIAPDQRGFAGSDKPQNAAQYKVQHLVGDIIALADALGLDKFILCGHDWGGAVAWAATLTCPDRVEKLVIANAPHPFTYQKSLFDDLEQRAAAQYITAFRNPQFEKYVAQKGWEAYFQENFADHVEGGVPDGEREIYLSQWRQQGCFTAMMNWYRASKIIVPPMPDSGEPMPERPAYLDAPFMKVAMPTLLIWAMDDHALKPSLLHGLDELIDDLTLVKLSGGHFVPWENHDAVTRAMQDWLK</sequence>
<dbReference type="OrthoDB" id="9804723at2"/>
<dbReference type="AlphaFoldDB" id="A0A1L3JDE6"/>
<dbReference type="PRINTS" id="PR00111">
    <property type="entry name" value="ABHYDROLASE"/>
</dbReference>
<dbReference type="RefSeq" id="WP_072559802.1">
    <property type="nucleotide sequence ID" value="NZ_CP018154.1"/>
</dbReference>
<evidence type="ECO:0000256" key="1">
    <source>
        <dbReference type="ARBA" id="ARBA00022801"/>
    </source>
</evidence>
<dbReference type="SUPFAM" id="SSF53474">
    <property type="entry name" value="alpha/beta-Hydrolases"/>
    <property type="match status" value="1"/>
</dbReference>
<evidence type="ECO:0000313" key="4">
    <source>
        <dbReference type="Proteomes" id="UP000242561"/>
    </source>
</evidence>
<dbReference type="KEGG" id="sphl:LPB140_10525"/>
<dbReference type="InterPro" id="IPR029058">
    <property type="entry name" value="AB_hydrolase_fold"/>
</dbReference>